<accession>A0A5E4CHQ3</accession>
<protein>
    <recommendedName>
        <fullName evidence="10">Mammalian defensins domain-containing protein</fullName>
    </recommendedName>
</protein>
<dbReference type="GO" id="GO:0050829">
    <property type="term" value="P:defense response to Gram-negative bacterium"/>
    <property type="evidence" value="ECO:0007669"/>
    <property type="project" value="TreeGrafter"/>
</dbReference>
<evidence type="ECO:0000256" key="5">
    <source>
        <dbReference type="ARBA" id="ARBA00022729"/>
    </source>
</evidence>
<keyword evidence="12" id="KW-1185">Reference proteome</keyword>
<dbReference type="InterPro" id="IPR006081">
    <property type="entry name" value="Alpha-defensin_C"/>
</dbReference>
<comment type="subcellular location">
    <subcellularLocation>
        <location evidence="1">Secreted</location>
    </subcellularLocation>
</comment>
<evidence type="ECO:0000259" key="10">
    <source>
        <dbReference type="PROSITE" id="PS00269"/>
    </source>
</evidence>
<evidence type="ECO:0000256" key="9">
    <source>
        <dbReference type="SAM" id="SignalP"/>
    </source>
</evidence>
<evidence type="ECO:0000256" key="4">
    <source>
        <dbReference type="ARBA" id="ARBA00022529"/>
    </source>
</evidence>
<feature type="chain" id="PRO_5022731516" description="Mammalian defensins domain-containing protein" evidence="9">
    <location>
        <begin position="20"/>
        <end position="93"/>
    </location>
</feature>
<dbReference type="GO" id="GO:0071222">
    <property type="term" value="P:cellular response to lipopolysaccharide"/>
    <property type="evidence" value="ECO:0007669"/>
    <property type="project" value="TreeGrafter"/>
</dbReference>
<dbReference type="GO" id="GO:0061844">
    <property type="term" value="P:antimicrobial humoral immune response mediated by antimicrobial peptide"/>
    <property type="evidence" value="ECO:0007669"/>
    <property type="project" value="TreeGrafter"/>
</dbReference>
<dbReference type="Pfam" id="PF00879">
    <property type="entry name" value="Defensin_propep"/>
    <property type="match status" value="1"/>
</dbReference>
<dbReference type="GO" id="GO:0019731">
    <property type="term" value="P:antibacterial humoral response"/>
    <property type="evidence" value="ECO:0007669"/>
    <property type="project" value="TreeGrafter"/>
</dbReference>
<dbReference type="PIRSF" id="PIRSF001875">
    <property type="entry name" value="Alpha-defensin"/>
    <property type="match status" value="1"/>
</dbReference>
<evidence type="ECO:0000256" key="8">
    <source>
        <dbReference type="ARBA" id="ARBA00023157"/>
    </source>
</evidence>
<dbReference type="PANTHER" id="PTHR11876">
    <property type="entry name" value="ALPHA-DEFENSIN 1"/>
    <property type="match status" value="1"/>
</dbReference>
<keyword evidence="7" id="KW-0044">Antibiotic</keyword>
<organism evidence="11 12">
    <name type="scientific">Marmota monax</name>
    <name type="common">Woodchuck</name>
    <dbReference type="NCBI Taxonomy" id="9995"/>
    <lineage>
        <taxon>Eukaryota</taxon>
        <taxon>Metazoa</taxon>
        <taxon>Chordata</taxon>
        <taxon>Craniata</taxon>
        <taxon>Vertebrata</taxon>
        <taxon>Euteleostomi</taxon>
        <taxon>Mammalia</taxon>
        <taxon>Eutheria</taxon>
        <taxon>Euarchontoglires</taxon>
        <taxon>Glires</taxon>
        <taxon>Rodentia</taxon>
        <taxon>Sciuromorpha</taxon>
        <taxon>Sciuridae</taxon>
        <taxon>Xerinae</taxon>
        <taxon>Marmotini</taxon>
        <taxon>Marmota</taxon>
    </lineage>
</organism>
<dbReference type="Proteomes" id="UP000335636">
    <property type="component" value="Unassembled WGS sequence"/>
</dbReference>
<dbReference type="PANTHER" id="PTHR11876:SF28">
    <property type="entry name" value="ALPHA-DEFENSIN 1"/>
    <property type="match status" value="1"/>
</dbReference>
<dbReference type="SUPFAM" id="SSF57392">
    <property type="entry name" value="Defensin-like"/>
    <property type="match status" value="1"/>
</dbReference>
<dbReference type="GO" id="GO:0051673">
    <property type="term" value="P:disruption of plasma membrane integrity in another organism"/>
    <property type="evidence" value="ECO:0007669"/>
    <property type="project" value="TreeGrafter"/>
</dbReference>
<proteinExistence type="inferred from homology"/>
<dbReference type="InterPro" id="IPR006080">
    <property type="entry name" value="Beta/alpha-defensin_C"/>
</dbReference>
<dbReference type="AlphaFoldDB" id="A0A5E4CHQ3"/>
<keyword evidence="8" id="KW-1015">Disulfide bond</keyword>
<comment type="caution">
    <text evidence="11">The sequence shown here is derived from an EMBL/GenBank/DDBJ whole genome shotgun (WGS) entry which is preliminary data.</text>
</comment>
<dbReference type="Pfam" id="PF00323">
    <property type="entry name" value="Defensin_1"/>
    <property type="match status" value="1"/>
</dbReference>
<dbReference type="PROSITE" id="PS00269">
    <property type="entry name" value="DEFENSIN"/>
    <property type="match status" value="1"/>
</dbReference>
<keyword evidence="3" id="KW-0964">Secreted</keyword>
<dbReference type="InterPro" id="IPR002366">
    <property type="entry name" value="Alpha-defensin_N"/>
</dbReference>
<keyword evidence="6" id="KW-0211">Defensin</keyword>
<name>A0A5E4CHQ3_MARMO</name>
<dbReference type="GO" id="GO:0031012">
    <property type="term" value="C:extracellular matrix"/>
    <property type="evidence" value="ECO:0007669"/>
    <property type="project" value="TreeGrafter"/>
</dbReference>
<dbReference type="SMART" id="SM01418">
    <property type="entry name" value="Defensin_propep"/>
    <property type="match status" value="1"/>
</dbReference>
<evidence type="ECO:0000313" key="11">
    <source>
        <dbReference type="EMBL" id="VTJ81355.1"/>
    </source>
</evidence>
<dbReference type="SMART" id="SM00048">
    <property type="entry name" value="DEFSN"/>
    <property type="match status" value="1"/>
</dbReference>
<dbReference type="GO" id="GO:0050830">
    <property type="term" value="P:defense response to Gram-positive bacterium"/>
    <property type="evidence" value="ECO:0007669"/>
    <property type="project" value="TreeGrafter"/>
</dbReference>
<comment type="similarity">
    <text evidence="2">Belongs to the alpha-defensin family.</text>
</comment>
<evidence type="ECO:0000256" key="7">
    <source>
        <dbReference type="ARBA" id="ARBA00023022"/>
    </source>
</evidence>
<evidence type="ECO:0000256" key="6">
    <source>
        <dbReference type="ARBA" id="ARBA00022940"/>
    </source>
</evidence>
<feature type="signal peptide" evidence="9">
    <location>
        <begin position="1"/>
        <end position="19"/>
    </location>
</feature>
<dbReference type="InterPro" id="IPR016327">
    <property type="entry name" value="Alpha-defensin"/>
</dbReference>
<dbReference type="EMBL" id="CABDUW010001414">
    <property type="protein sequence ID" value="VTJ81355.1"/>
    <property type="molecule type" value="Genomic_DNA"/>
</dbReference>
<dbReference type="GO" id="GO:0005615">
    <property type="term" value="C:extracellular space"/>
    <property type="evidence" value="ECO:0007669"/>
    <property type="project" value="InterPro"/>
</dbReference>
<gene>
    <name evidence="11" type="ORF">MONAX_5E006252</name>
</gene>
<keyword evidence="4" id="KW-0929">Antimicrobial</keyword>
<evidence type="ECO:0000256" key="1">
    <source>
        <dbReference type="ARBA" id="ARBA00004613"/>
    </source>
</evidence>
<sequence length="93" mass="9821">MRTLALLAALILLALQAQAEPLGARVEEAPDQQQPGQEDQVATISFTGDENSAQDAGVRAGAVCTCRRPSCNAGERVAGSCRLNGIFYLLCCR</sequence>
<reference evidence="11" key="1">
    <citation type="submission" date="2019-04" db="EMBL/GenBank/DDBJ databases">
        <authorList>
            <person name="Alioto T."/>
            <person name="Alioto T."/>
        </authorList>
    </citation>
    <scope>NUCLEOTIDE SEQUENCE [LARGE SCALE GENOMIC DNA]</scope>
</reference>
<keyword evidence="5 9" id="KW-0732">Signal</keyword>
<evidence type="ECO:0000256" key="3">
    <source>
        <dbReference type="ARBA" id="ARBA00022525"/>
    </source>
</evidence>
<feature type="domain" description="Mammalian defensins" evidence="10">
    <location>
        <begin position="64"/>
        <end position="92"/>
    </location>
</feature>
<evidence type="ECO:0000313" key="12">
    <source>
        <dbReference type="Proteomes" id="UP000335636"/>
    </source>
</evidence>
<dbReference type="GO" id="GO:0002227">
    <property type="term" value="P:innate immune response in mucosa"/>
    <property type="evidence" value="ECO:0007669"/>
    <property type="project" value="TreeGrafter"/>
</dbReference>
<evidence type="ECO:0000256" key="2">
    <source>
        <dbReference type="ARBA" id="ARBA00006519"/>
    </source>
</evidence>